<dbReference type="InterPro" id="IPR029052">
    <property type="entry name" value="Metallo-depent_PP-like"/>
</dbReference>
<feature type="chain" id="PRO_5003071634" evidence="1">
    <location>
        <begin position="25"/>
        <end position="346"/>
    </location>
</feature>
<dbReference type="PANTHER" id="PTHR43143">
    <property type="entry name" value="METALLOPHOSPHOESTERASE, CALCINEURIN SUPERFAMILY"/>
    <property type="match status" value="1"/>
</dbReference>
<accession>D5EPD1</accession>
<dbReference type="AlphaFoldDB" id="D5EPD1"/>
<keyword evidence="1" id="KW-0732">Signal</keyword>
<dbReference type="SUPFAM" id="SSF56300">
    <property type="entry name" value="Metallo-dependent phosphatases"/>
    <property type="match status" value="1"/>
</dbReference>
<dbReference type="OrthoDB" id="9816081at2"/>
<dbReference type="RefSeq" id="WP_013044363.1">
    <property type="nucleotide sequence ID" value="NC_014008.1"/>
</dbReference>
<keyword evidence="4" id="KW-1185">Reference proteome</keyword>
<dbReference type="InterPro" id="IPR004843">
    <property type="entry name" value="Calcineurin-like_PHP"/>
</dbReference>
<organism evidence="3 4">
    <name type="scientific">Coraliomargarita akajimensis (strain DSM 45221 / IAM 15411 / JCM 23193 / KCTC 12865 / 04OKA010-24)</name>
    <dbReference type="NCBI Taxonomy" id="583355"/>
    <lineage>
        <taxon>Bacteria</taxon>
        <taxon>Pseudomonadati</taxon>
        <taxon>Verrucomicrobiota</taxon>
        <taxon>Opitutia</taxon>
        <taxon>Puniceicoccales</taxon>
        <taxon>Coraliomargaritaceae</taxon>
        <taxon>Coraliomargarita</taxon>
    </lineage>
</organism>
<evidence type="ECO:0000313" key="4">
    <source>
        <dbReference type="Proteomes" id="UP000000925"/>
    </source>
</evidence>
<sequence>MPTKCIFSLRLLALLTAASGCLLAPITASQSPDFQHALATETKPWNHERFDAADDKFTFAIFSDLTGGEREGVFSVAVEQLNLLRPEFIVNVGDLIEGDSKDAAELNRQWDDFDQRANGARAPVFYAGGNHDLTGLPLRTVWKDRLQPTYYHFIYKNVLFLILDTEDVSLERMEEIQRIRAEGVKVYKEQGPEAFKQTAYATLPERESGAISQEQSDYFVQIIKDHPEVRWTFLLIHKAAWLRENEQPFAAIETALANQPYTVFYGHTHIYQYEQRHGRDYINLATTGGQFFPDLGQSMDHVMLVTVDHDSATLVNLRLSGILDKTGKIPLNGEQLQFQPEDPHED</sequence>
<dbReference type="GO" id="GO:0016787">
    <property type="term" value="F:hydrolase activity"/>
    <property type="evidence" value="ECO:0007669"/>
    <property type="project" value="InterPro"/>
</dbReference>
<evidence type="ECO:0000313" key="3">
    <source>
        <dbReference type="EMBL" id="ADE55641.1"/>
    </source>
</evidence>
<evidence type="ECO:0000259" key="2">
    <source>
        <dbReference type="Pfam" id="PF00149"/>
    </source>
</evidence>
<dbReference type="PANTHER" id="PTHR43143:SF1">
    <property type="entry name" value="SERINE_THREONINE-PROTEIN PHOSPHATASE CPPED1"/>
    <property type="match status" value="1"/>
</dbReference>
<reference evidence="3 4" key="1">
    <citation type="journal article" date="2010" name="Stand. Genomic Sci.">
        <title>Complete genome sequence of Coraliomargarita akajimensis type strain (04OKA010-24).</title>
        <authorList>
            <person name="Mavromatis K."/>
            <person name="Abt B."/>
            <person name="Brambilla E."/>
            <person name="Lapidus A."/>
            <person name="Copeland A."/>
            <person name="Deshpande S."/>
            <person name="Nolan M."/>
            <person name="Lucas S."/>
            <person name="Tice H."/>
            <person name="Cheng J.F."/>
            <person name="Han C."/>
            <person name="Detter J.C."/>
            <person name="Woyke T."/>
            <person name="Goodwin L."/>
            <person name="Pitluck S."/>
            <person name="Held B."/>
            <person name="Brettin T."/>
            <person name="Tapia R."/>
            <person name="Ivanova N."/>
            <person name="Mikhailova N."/>
            <person name="Pati A."/>
            <person name="Liolios K."/>
            <person name="Chen A."/>
            <person name="Palaniappan K."/>
            <person name="Land M."/>
            <person name="Hauser L."/>
            <person name="Chang Y.J."/>
            <person name="Jeffries C.D."/>
            <person name="Rohde M."/>
            <person name="Goker M."/>
            <person name="Bristow J."/>
            <person name="Eisen J.A."/>
            <person name="Markowitz V."/>
            <person name="Hugenholtz P."/>
            <person name="Klenk H.P."/>
            <person name="Kyrpides N.C."/>
        </authorList>
    </citation>
    <scope>NUCLEOTIDE SEQUENCE [LARGE SCALE GENOMIC DNA]</scope>
    <source>
        <strain evidence="4">DSM 45221 / IAM 15411 / JCM 23193 / KCTC 12865</strain>
    </source>
</reference>
<proteinExistence type="predicted"/>
<dbReference type="HOGENOM" id="CLU_854727_0_0_0"/>
<name>D5EPD1_CORAD</name>
<dbReference type="InterPro" id="IPR051918">
    <property type="entry name" value="STPP_CPPED1"/>
</dbReference>
<feature type="domain" description="Calcineurin-like phosphoesterase" evidence="2">
    <location>
        <begin position="58"/>
        <end position="271"/>
    </location>
</feature>
<dbReference type="eggNOG" id="COG1409">
    <property type="taxonomic scope" value="Bacteria"/>
</dbReference>
<gene>
    <name evidence="3" type="ordered locus">Caka_2625</name>
</gene>
<dbReference type="PROSITE" id="PS51257">
    <property type="entry name" value="PROKAR_LIPOPROTEIN"/>
    <property type="match status" value="1"/>
</dbReference>
<feature type="signal peptide" evidence="1">
    <location>
        <begin position="1"/>
        <end position="24"/>
    </location>
</feature>
<dbReference type="KEGG" id="caa:Caka_2625"/>
<dbReference type="EMBL" id="CP001998">
    <property type="protein sequence ID" value="ADE55641.1"/>
    <property type="molecule type" value="Genomic_DNA"/>
</dbReference>
<protein>
    <submittedName>
        <fullName evidence="3">Metallophosphoesterase</fullName>
    </submittedName>
</protein>
<dbReference type="Pfam" id="PF00149">
    <property type="entry name" value="Metallophos"/>
    <property type="match status" value="1"/>
</dbReference>
<dbReference type="Proteomes" id="UP000000925">
    <property type="component" value="Chromosome"/>
</dbReference>
<dbReference type="STRING" id="583355.Caka_2625"/>
<evidence type="ECO:0000256" key="1">
    <source>
        <dbReference type="SAM" id="SignalP"/>
    </source>
</evidence>
<dbReference type="Gene3D" id="3.60.21.10">
    <property type="match status" value="1"/>
</dbReference>